<feature type="region of interest" description="Disordered" evidence="1">
    <location>
        <begin position="141"/>
        <end position="167"/>
    </location>
</feature>
<dbReference type="AlphaFoldDB" id="A0A251R968"/>
<organism evidence="3 4">
    <name type="scientific">Prunus persica</name>
    <name type="common">Peach</name>
    <name type="synonym">Amygdalus persica</name>
    <dbReference type="NCBI Taxonomy" id="3760"/>
    <lineage>
        <taxon>Eukaryota</taxon>
        <taxon>Viridiplantae</taxon>
        <taxon>Streptophyta</taxon>
        <taxon>Embryophyta</taxon>
        <taxon>Tracheophyta</taxon>
        <taxon>Spermatophyta</taxon>
        <taxon>Magnoliopsida</taxon>
        <taxon>eudicotyledons</taxon>
        <taxon>Gunneridae</taxon>
        <taxon>Pentapetalae</taxon>
        <taxon>rosids</taxon>
        <taxon>fabids</taxon>
        <taxon>Rosales</taxon>
        <taxon>Rosaceae</taxon>
        <taxon>Amygdaloideae</taxon>
        <taxon>Amygdaleae</taxon>
        <taxon>Prunus</taxon>
    </lineage>
</organism>
<dbReference type="OrthoDB" id="1164379at2759"/>
<dbReference type="InterPro" id="IPR013766">
    <property type="entry name" value="Thioredoxin_domain"/>
</dbReference>
<proteinExistence type="predicted"/>
<dbReference type="Pfam" id="PF00085">
    <property type="entry name" value="Thioredoxin"/>
    <property type="match status" value="1"/>
</dbReference>
<evidence type="ECO:0000259" key="2">
    <source>
        <dbReference type="PROSITE" id="PS51352"/>
    </source>
</evidence>
<reference evidence="3 4" key="1">
    <citation type="journal article" date="2013" name="Nat. Genet.">
        <title>The high-quality draft genome of peach (Prunus persica) identifies unique patterns of genetic diversity, domestication and genome evolution.</title>
        <authorList>
            <consortium name="International Peach Genome Initiative"/>
            <person name="Verde I."/>
            <person name="Abbott A.G."/>
            <person name="Scalabrin S."/>
            <person name="Jung S."/>
            <person name="Shu S."/>
            <person name="Marroni F."/>
            <person name="Zhebentyayeva T."/>
            <person name="Dettori M.T."/>
            <person name="Grimwood J."/>
            <person name="Cattonaro F."/>
            <person name="Zuccolo A."/>
            <person name="Rossini L."/>
            <person name="Jenkins J."/>
            <person name="Vendramin E."/>
            <person name="Meisel L.A."/>
            <person name="Decroocq V."/>
            <person name="Sosinski B."/>
            <person name="Prochnik S."/>
            <person name="Mitros T."/>
            <person name="Policriti A."/>
            <person name="Cipriani G."/>
            <person name="Dondini L."/>
            <person name="Ficklin S."/>
            <person name="Goodstein D.M."/>
            <person name="Xuan P."/>
            <person name="Del Fabbro C."/>
            <person name="Aramini V."/>
            <person name="Copetti D."/>
            <person name="Gonzalez S."/>
            <person name="Horner D.S."/>
            <person name="Falchi R."/>
            <person name="Lucas S."/>
            <person name="Mica E."/>
            <person name="Maldonado J."/>
            <person name="Lazzari B."/>
            <person name="Bielenberg D."/>
            <person name="Pirona R."/>
            <person name="Miculan M."/>
            <person name="Barakat A."/>
            <person name="Testolin R."/>
            <person name="Stella A."/>
            <person name="Tartarini S."/>
            <person name="Tonutti P."/>
            <person name="Arus P."/>
            <person name="Orellana A."/>
            <person name="Wells C."/>
            <person name="Main D."/>
            <person name="Vizzotto G."/>
            <person name="Silva H."/>
            <person name="Salamini F."/>
            <person name="Schmutz J."/>
            <person name="Morgante M."/>
            <person name="Rokhsar D.S."/>
        </authorList>
    </citation>
    <scope>NUCLEOTIDE SEQUENCE [LARGE SCALE GENOMIC DNA]</scope>
    <source>
        <strain evidence="4">cv. Nemared</strain>
    </source>
</reference>
<dbReference type="Proteomes" id="UP000006882">
    <property type="component" value="Chromosome G1"/>
</dbReference>
<name>A0A251R968_PRUPE</name>
<accession>A0A251R968</accession>
<dbReference type="EMBL" id="CM007651">
    <property type="protein sequence ID" value="ONI32557.1"/>
    <property type="molecule type" value="Genomic_DNA"/>
</dbReference>
<dbReference type="CDD" id="cd02947">
    <property type="entry name" value="TRX_family"/>
    <property type="match status" value="1"/>
</dbReference>
<dbReference type="InterPro" id="IPR036249">
    <property type="entry name" value="Thioredoxin-like_sf"/>
</dbReference>
<dbReference type="Gramene" id="ONI32557">
    <property type="protein sequence ID" value="ONI32557"/>
    <property type="gene ID" value="PRUPE_1G373100"/>
</dbReference>
<gene>
    <name evidence="3" type="ORF">PRUPE_1G373100</name>
</gene>
<keyword evidence="4" id="KW-1185">Reference proteome</keyword>
<evidence type="ECO:0000313" key="3">
    <source>
        <dbReference type="EMBL" id="ONI32557.1"/>
    </source>
</evidence>
<dbReference type="SUPFAM" id="SSF52833">
    <property type="entry name" value="Thioredoxin-like"/>
    <property type="match status" value="1"/>
</dbReference>
<sequence length="167" mass="17742">MAEENQVIDCHTTEAWEEQLHKGNENKKLLVVDFTAWSYGPCQLIAPILAELAKKNPKVTFLKVDVDELKTVSEKWGVDAVPTFLFLKEGKVVDKVVGAKKDELRTKVEKHDAAASRVDDTSRTGATAKATATACNSATATATATATSTTTSTAAAATPTATSTDTA</sequence>
<dbReference type="Gene3D" id="3.40.30.10">
    <property type="entry name" value="Glutaredoxin"/>
    <property type="match status" value="1"/>
</dbReference>
<dbReference type="PANTHER" id="PTHR10438">
    <property type="entry name" value="THIOREDOXIN"/>
    <property type="match status" value="1"/>
</dbReference>
<dbReference type="STRING" id="3760.A0A251R968"/>
<dbReference type="PROSITE" id="PS51352">
    <property type="entry name" value="THIOREDOXIN_2"/>
    <property type="match status" value="1"/>
</dbReference>
<evidence type="ECO:0000313" key="4">
    <source>
        <dbReference type="Proteomes" id="UP000006882"/>
    </source>
</evidence>
<evidence type="ECO:0000256" key="1">
    <source>
        <dbReference type="SAM" id="MobiDB-lite"/>
    </source>
</evidence>
<dbReference type="PANTHER" id="PTHR10438:SF421">
    <property type="entry name" value="THIOREDOXIN H-TYPE-LIKE"/>
    <property type="match status" value="1"/>
</dbReference>
<dbReference type="InterPro" id="IPR050620">
    <property type="entry name" value="Thioredoxin_H-type-like"/>
</dbReference>
<protein>
    <recommendedName>
        <fullName evidence="2">Thioredoxin domain-containing protein</fullName>
    </recommendedName>
</protein>
<feature type="domain" description="Thioredoxin" evidence="2">
    <location>
        <begin position="1"/>
        <end position="113"/>
    </location>
</feature>
<dbReference type="SMR" id="A0A251R968"/>